<dbReference type="EMBL" id="JBHFPV010000010">
    <property type="protein sequence ID" value="MFH6605175.1"/>
    <property type="molecule type" value="Genomic_DNA"/>
</dbReference>
<name>A0ACC7LNN8_9FLAO</name>
<accession>A0ACC7LNN8</accession>
<proteinExistence type="predicted"/>
<evidence type="ECO:0000313" key="1">
    <source>
        <dbReference type="EMBL" id="MFH6605175.1"/>
    </source>
</evidence>
<dbReference type="Proteomes" id="UP001595191">
    <property type="component" value="Unassembled WGS sequence"/>
</dbReference>
<sequence length="257" mass="30270">MSDKFYTNKFGVKVLKEGTKPFQIFTIETINLEFLLIYILFAESSKEDLNDKKEFLKVLYENNGDDGLIKFLESEKSDMIFSAKSYEKYFEQMAYTRITDNILSYFKDILVEVIKSKPQILKSKEKEPLDYIFSFNNMEDLIEDITEKNIEKLFYGSINDIKKFFTDRLGIQLFENEIVEKNFEQFIKQRNLIVHNRGIISKEFAKDFSNEHVTYNPGNILVFSYENLSNINGAMTNLIVDLDLKISEKFKLETVKL</sequence>
<protein>
    <submittedName>
        <fullName evidence="1">Uncharacterized protein</fullName>
    </submittedName>
</protein>
<gene>
    <name evidence="1" type="ORF">ACEZ3G_16970</name>
</gene>
<comment type="caution">
    <text evidence="1">The sequence shown here is derived from an EMBL/GenBank/DDBJ whole genome shotgun (WGS) entry which is preliminary data.</text>
</comment>
<keyword evidence="2" id="KW-1185">Reference proteome</keyword>
<evidence type="ECO:0000313" key="2">
    <source>
        <dbReference type="Proteomes" id="UP001595191"/>
    </source>
</evidence>
<organism evidence="1 2">
    <name type="scientific">Meishania litoralis</name>
    <dbReference type="NCBI Taxonomy" id="3434685"/>
    <lineage>
        <taxon>Bacteria</taxon>
        <taxon>Pseudomonadati</taxon>
        <taxon>Bacteroidota</taxon>
        <taxon>Flavobacteriia</taxon>
        <taxon>Flavobacteriales</taxon>
        <taxon>Flavobacteriaceae</taxon>
        <taxon>Meishania</taxon>
    </lineage>
</organism>
<reference evidence="1" key="1">
    <citation type="submission" date="2024-09" db="EMBL/GenBank/DDBJ databases">
        <authorList>
            <person name="Liu J."/>
        </authorList>
    </citation>
    <scope>NUCLEOTIDE SEQUENCE</scope>
    <source>
        <strain evidence="1">NBU2967</strain>
    </source>
</reference>